<name>A0AAV4YDS8_CAEEX</name>
<dbReference type="EMBL" id="BPLR01019272">
    <property type="protein sequence ID" value="GIZ05298.1"/>
    <property type="molecule type" value="Genomic_DNA"/>
</dbReference>
<dbReference type="AlphaFoldDB" id="A0AAV4YDS8"/>
<sequence>MKTEPAKENPYVSEFSILETQFKDKFERMASCQEDVENVILECGEYSEETYEEWISTGEEMIILACTFGIDLNTKILFTEKLSGIPAIVVLTLFLWRPRTLYKRTISYVYQ</sequence>
<proteinExistence type="predicted"/>
<dbReference type="Proteomes" id="UP001054945">
    <property type="component" value="Unassembled WGS sequence"/>
</dbReference>
<evidence type="ECO:0000313" key="2">
    <source>
        <dbReference type="Proteomes" id="UP001054945"/>
    </source>
</evidence>
<comment type="caution">
    <text evidence="1">The sequence shown here is derived from an EMBL/GenBank/DDBJ whole genome shotgun (WGS) entry which is preliminary data.</text>
</comment>
<organism evidence="1 2">
    <name type="scientific">Caerostris extrusa</name>
    <name type="common">Bark spider</name>
    <name type="synonym">Caerostris bankana</name>
    <dbReference type="NCBI Taxonomy" id="172846"/>
    <lineage>
        <taxon>Eukaryota</taxon>
        <taxon>Metazoa</taxon>
        <taxon>Ecdysozoa</taxon>
        <taxon>Arthropoda</taxon>
        <taxon>Chelicerata</taxon>
        <taxon>Arachnida</taxon>
        <taxon>Araneae</taxon>
        <taxon>Araneomorphae</taxon>
        <taxon>Entelegynae</taxon>
        <taxon>Araneoidea</taxon>
        <taxon>Araneidae</taxon>
        <taxon>Caerostris</taxon>
    </lineage>
</organism>
<gene>
    <name evidence="1" type="ORF">CEXT_686191</name>
</gene>
<protein>
    <submittedName>
        <fullName evidence="1">Uncharacterized protein</fullName>
    </submittedName>
</protein>
<accession>A0AAV4YDS8</accession>
<evidence type="ECO:0000313" key="1">
    <source>
        <dbReference type="EMBL" id="GIZ05298.1"/>
    </source>
</evidence>
<keyword evidence="2" id="KW-1185">Reference proteome</keyword>
<reference evidence="1 2" key="1">
    <citation type="submission" date="2021-06" db="EMBL/GenBank/DDBJ databases">
        <title>Caerostris extrusa draft genome.</title>
        <authorList>
            <person name="Kono N."/>
            <person name="Arakawa K."/>
        </authorList>
    </citation>
    <scope>NUCLEOTIDE SEQUENCE [LARGE SCALE GENOMIC DNA]</scope>
</reference>